<gene>
    <name evidence="3" type="ORF">E4S40_07035</name>
</gene>
<dbReference type="SUPFAM" id="SSF54001">
    <property type="entry name" value="Cysteine proteinases"/>
    <property type="match status" value="1"/>
</dbReference>
<evidence type="ECO:0000259" key="2">
    <source>
        <dbReference type="Pfam" id="PF12969"/>
    </source>
</evidence>
<dbReference type="RefSeq" id="WP_135072608.1">
    <property type="nucleotide sequence ID" value="NZ_SPSB01000002.1"/>
</dbReference>
<name>A0A4Y9QXF7_9BACT</name>
<dbReference type="Gene3D" id="3.10.620.30">
    <property type="match status" value="1"/>
</dbReference>
<keyword evidence="4" id="KW-1185">Reference proteome</keyword>
<dbReference type="InterPro" id="IPR024618">
    <property type="entry name" value="DUF3857"/>
</dbReference>
<sequence length="619" mass="72266">MSIPFLYLRIFGIFLMIFYPNYHPNEIPVFSILSEKQRIELKDDFNFIHRREIEVQVLKKEGLEHVLNSIQYNSLSKVIDFRLEIEDPESGKIIEKARLRDMSDAAVYSVTNAFDDQRFKFYNIQTRKFPITVRVVTEKEYKSNFYLPAWIPVQHYNQQVKESQLEIIFPESMGLRYKAINLLGEFKEEKLPDEMVQFSWIEKDLPVQDRDLKIEDDHRLLLAPIHFSLDGFEGKMEDWNGLASWQYELNKGRDELPEKFKKELQELVKDKEDLYEKVEVLYEYLQKNFRYVSIQLGVGGWQTMTAEEVLNYSYGDCKGLTNLMKAMLNAVGIPSNYTLVQAGEFARDIEIDLPSTQFNHVILQVPTDQDPIWLECTANLIPAGFLGSFTRDRHVLVTGPDGGYLSKTPDYQDEIWNKIQTQSDIQVDQQGNAKIEFSRKYQGIYSERLRMQTQSADDREQRNFLTSQLPIPGLIIQEVQFQNDALDSLPITNISFSGILQRFAERTAKRMILRPFMGDISSQASNSGRLVQEDEFTLELPENLRLEEDLSSYNLEEAGAQLSFEIEQEDQVIKIKRTIELNIDDEMEEEDKKSLIKKLNFQANRPIHLIKNYSVPNEL</sequence>
<feature type="domain" description="Transglutaminase-like" evidence="1">
    <location>
        <begin position="265"/>
        <end position="339"/>
    </location>
</feature>
<evidence type="ECO:0000259" key="1">
    <source>
        <dbReference type="Pfam" id="PF01841"/>
    </source>
</evidence>
<dbReference type="Gene3D" id="2.60.120.1130">
    <property type="match status" value="1"/>
</dbReference>
<proteinExistence type="predicted"/>
<evidence type="ECO:0000313" key="4">
    <source>
        <dbReference type="Proteomes" id="UP000297647"/>
    </source>
</evidence>
<dbReference type="AlphaFoldDB" id="A0A4Y9QXF7"/>
<dbReference type="Proteomes" id="UP000297647">
    <property type="component" value="Unassembled WGS sequence"/>
</dbReference>
<dbReference type="Pfam" id="PF12969">
    <property type="entry name" value="DUF3857"/>
    <property type="match status" value="1"/>
</dbReference>
<protein>
    <submittedName>
        <fullName evidence="3">DUF3857 domain-containing protein</fullName>
    </submittedName>
</protein>
<dbReference type="Pfam" id="PF01841">
    <property type="entry name" value="Transglut_core"/>
    <property type="match status" value="1"/>
</dbReference>
<organism evidence="3 4">
    <name type="scientific">Algoriphagus kandeliae</name>
    <dbReference type="NCBI Taxonomy" id="2562278"/>
    <lineage>
        <taxon>Bacteria</taxon>
        <taxon>Pseudomonadati</taxon>
        <taxon>Bacteroidota</taxon>
        <taxon>Cytophagia</taxon>
        <taxon>Cytophagales</taxon>
        <taxon>Cyclobacteriaceae</taxon>
        <taxon>Algoriphagus</taxon>
    </lineage>
</organism>
<dbReference type="OrthoDB" id="8595007at2"/>
<dbReference type="EMBL" id="SPSB01000002">
    <property type="protein sequence ID" value="TFV95973.1"/>
    <property type="molecule type" value="Genomic_DNA"/>
</dbReference>
<dbReference type="InterPro" id="IPR038765">
    <property type="entry name" value="Papain-like_cys_pep_sf"/>
</dbReference>
<evidence type="ECO:0000313" key="3">
    <source>
        <dbReference type="EMBL" id="TFV95973.1"/>
    </source>
</evidence>
<dbReference type="Gene3D" id="2.60.40.3140">
    <property type="match status" value="1"/>
</dbReference>
<accession>A0A4Y9QXF7</accession>
<reference evidence="3 4" key="1">
    <citation type="submission" date="2019-03" db="EMBL/GenBank/DDBJ databases">
        <title>Algoriphagus sp. nov, a new strain isolated from root system soil of mangrove plant Kandelia.</title>
        <authorList>
            <person name="Yin Q."/>
            <person name="Wang K."/>
            <person name="Song Z."/>
        </authorList>
    </citation>
    <scope>NUCLEOTIDE SEQUENCE [LARGE SCALE GENOMIC DNA]</scope>
    <source>
        <strain evidence="3 4">XY-J91</strain>
    </source>
</reference>
<dbReference type="InterPro" id="IPR002931">
    <property type="entry name" value="Transglutaminase-like"/>
</dbReference>
<comment type="caution">
    <text evidence="3">The sequence shown here is derived from an EMBL/GenBank/DDBJ whole genome shotgun (WGS) entry which is preliminary data.</text>
</comment>
<feature type="domain" description="DUF3857" evidence="2">
    <location>
        <begin position="49"/>
        <end position="206"/>
    </location>
</feature>